<evidence type="ECO:0000313" key="3">
    <source>
        <dbReference type="Proteomes" id="UP000748756"/>
    </source>
</evidence>
<feature type="region of interest" description="Disordered" evidence="1">
    <location>
        <begin position="84"/>
        <end position="123"/>
    </location>
</feature>
<gene>
    <name evidence="2" type="ORF">BG015_007767</name>
</gene>
<organism evidence="2 3">
    <name type="scientific">Linnemannia schmuckeri</name>
    <dbReference type="NCBI Taxonomy" id="64567"/>
    <lineage>
        <taxon>Eukaryota</taxon>
        <taxon>Fungi</taxon>
        <taxon>Fungi incertae sedis</taxon>
        <taxon>Mucoromycota</taxon>
        <taxon>Mortierellomycotina</taxon>
        <taxon>Mortierellomycetes</taxon>
        <taxon>Mortierellales</taxon>
        <taxon>Mortierellaceae</taxon>
        <taxon>Linnemannia</taxon>
    </lineage>
</organism>
<name>A0A9P5RYC3_9FUNG</name>
<evidence type="ECO:0000313" key="2">
    <source>
        <dbReference type="EMBL" id="KAF9150418.1"/>
    </source>
</evidence>
<comment type="caution">
    <text evidence="2">The sequence shown here is derived from an EMBL/GenBank/DDBJ whole genome shotgun (WGS) entry which is preliminary data.</text>
</comment>
<dbReference type="OrthoDB" id="2382900at2759"/>
<dbReference type="Proteomes" id="UP000748756">
    <property type="component" value="Unassembled WGS sequence"/>
</dbReference>
<evidence type="ECO:0000256" key="1">
    <source>
        <dbReference type="SAM" id="MobiDB-lite"/>
    </source>
</evidence>
<dbReference type="EMBL" id="JAAAUQ010000419">
    <property type="protein sequence ID" value="KAF9150418.1"/>
    <property type="molecule type" value="Genomic_DNA"/>
</dbReference>
<sequence>MVTENMPQVDPFGTEIISKLDTSRITSDTHKDDNRVVLQGEVASSELSTAGYITASTAILESLIILSPEPTIPETKINNATKLYLAPPGNDHQQQAKDGVATAPSTPDKPLSSEQRPHPLSPATPIPVVIATSIHSGGPSLIMTNNKHVSNGNHTGQEDRTTVEAVSDGPVERSLTECPALDPESLADSIAEHRSTTVKKFHGIIQQLDAVNAELQWMLSEYLTQQYEQIEEILDSNHQAIARQEKDQGRIAP</sequence>
<keyword evidence="3" id="KW-1185">Reference proteome</keyword>
<dbReference type="AlphaFoldDB" id="A0A9P5RYC3"/>
<proteinExistence type="predicted"/>
<accession>A0A9P5RYC3</accession>
<reference evidence="2" key="1">
    <citation type="journal article" date="2020" name="Fungal Divers.">
        <title>Resolving the Mortierellaceae phylogeny through synthesis of multi-gene phylogenetics and phylogenomics.</title>
        <authorList>
            <person name="Vandepol N."/>
            <person name="Liber J."/>
            <person name="Desiro A."/>
            <person name="Na H."/>
            <person name="Kennedy M."/>
            <person name="Barry K."/>
            <person name="Grigoriev I.V."/>
            <person name="Miller A.N."/>
            <person name="O'Donnell K."/>
            <person name="Stajich J.E."/>
            <person name="Bonito G."/>
        </authorList>
    </citation>
    <scope>NUCLEOTIDE SEQUENCE</scope>
    <source>
        <strain evidence="2">NRRL 6426</strain>
    </source>
</reference>
<protein>
    <submittedName>
        <fullName evidence="2">Uncharacterized protein</fullName>
    </submittedName>
</protein>